<dbReference type="InterPro" id="IPR051906">
    <property type="entry name" value="TolC-like"/>
</dbReference>
<evidence type="ECO:0000313" key="10">
    <source>
        <dbReference type="EMBL" id="CAH0990024.1"/>
    </source>
</evidence>
<accession>A0ABM9AAW9</accession>
<keyword evidence="8" id="KW-0175">Coiled coil</keyword>
<dbReference type="InterPro" id="IPR010130">
    <property type="entry name" value="T1SS_OMP_TolC"/>
</dbReference>
<evidence type="ECO:0000256" key="6">
    <source>
        <dbReference type="ARBA" id="ARBA00023136"/>
    </source>
</evidence>
<evidence type="ECO:0000256" key="3">
    <source>
        <dbReference type="ARBA" id="ARBA00022448"/>
    </source>
</evidence>
<dbReference type="Proteomes" id="UP000838100">
    <property type="component" value="Unassembled WGS sequence"/>
</dbReference>
<proteinExistence type="inferred from homology"/>
<keyword evidence="7" id="KW-0998">Cell outer membrane</keyword>
<name>A0ABM9AAW9_9GAMM</name>
<evidence type="ECO:0000256" key="1">
    <source>
        <dbReference type="ARBA" id="ARBA00004442"/>
    </source>
</evidence>
<comment type="caution">
    <text evidence="10">The sequence shown here is derived from an EMBL/GenBank/DDBJ whole genome shotgun (WGS) entry which is preliminary data.</text>
</comment>
<dbReference type="PANTHER" id="PTHR30026">
    <property type="entry name" value="OUTER MEMBRANE PROTEIN TOLC"/>
    <property type="match status" value="1"/>
</dbReference>
<evidence type="ECO:0000256" key="5">
    <source>
        <dbReference type="ARBA" id="ARBA00022692"/>
    </source>
</evidence>
<feature type="coiled-coil region" evidence="8">
    <location>
        <begin position="182"/>
        <end position="216"/>
    </location>
</feature>
<evidence type="ECO:0000313" key="11">
    <source>
        <dbReference type="Proteomes" id="UP000838100"/>
    </source>
</evidence>
<dbReference type="PANTHER" id="PTHR30026:SF22">
    <property type="entry name" value="OUTER MEMBRANE EFFLUX PROTEIN"/>
    <property type="match status" value="1"/>
</dbReference>
<comment type="subcellular location">
    <subcellularLocation>
        <location evidence="1">Cell outer membrane</location>
    </subcellularLocation>
</comment>
<evidence type="ECO:0000256" key="4">
    <source>
        <dbReference type="ARBA" id="ARBA00022452"/>
    </source>
</evidence>
<keyword evidence="11" id="KW-1185">Reference proteome</keyword>
<keyword evidence="6" id="KW-0472">Membrane</keyword>
<keyword evidence="4" id="KW-1134">Transmembrane beta strand</keyword>
<organism evidence="10 11">
    <name type="scientific">Sinobacterium norvegicum</name>
    <dbReference type="NCBI Taxonomy" id="1641715"/>
    <lineage>
        <taxon>Bacteria</taxon>
        <taxon>Pseudomonadati</taxon>
        <taxon>Pseudomonadota</taxon>
        <taxon>Gammaproteobacteria</taxon>
        <taxon>Cellvibrionales</taxon>
        <taxon>Spongiibacteraceae</taxon>
        <taxon>Sinobacterium</taxon>
    </lineage>
</organism>
<protein>
    <submittedName>
        <fullName evidence="10">Outer membrane efflux protein BepC</fullName>
    </submittedName>
</protein>
<keyword evidence="9" id="KW-0732">Signal</keyword>
<evidence type="ECO:0000256" key="8">
    <source>
        <dbReference type="SAM" id="Coils"/>
    </source>
</evidence>
<sequence length="438" mass="49146">MAKFKQMILAGCFMAAGHTASADVLEATVFRALQDNPDMAVAIQQYYASREDVDIATGNFLPSIDVIADTGKEDITRDPNSGAEIETDLDRTSARLQLSLPLFKGFANQSEHQRASKDMEASYYQSLAEAESITLQISQAYIGVISAKEIVVLSLENLEHHEKTYELVHARQQQGVADKADLSQIRGRMARAKANLANARNNLRDAETSYQQIVGEMPVQLVRPQSDSSYIPDSNQRLLDLAMANNQSLLASRLSVEASEANSKGQNSHYYPQFDLVADTSWKEDVAGFEGNEEEWRVMLEMNWNLYSGGSKSSAHQKAVYLEQAARMRSNKVVREVKANVDSSWSAYKSLEQELIYLQEYVTESKETEKLYAAQFKAGRRTLLDLLDSQNELFQARKAYVSADYQYLYAQYRVIASMSYILDALNVNVMEGLHNEDA</sequence>
<evidence type="ECO:0000256" key="9">
    <source>
        <dbReference type="SAM" id="SignalP"/>
    </source>
</evidence>
<dbReference type="Pfam" id="PF02321">
    <property type="entry name" value="OEP"/>
    <property type="match status" value="2"/>
</dbReference>
<gene>
    <name evidence="10" type="primary">bepC_1</name>
    <name evidence="10" type="ORF">SIN8267_00107</name>
</gene>
<comment type="similarity">
    <text evidence="2">Belongs to the outer membrane factor (OMF) (TC 1.B.17) family.</text>
</comment>
<dbReference type="RefSeq" id="WP_237442721.1">
    <property type="nucleotide sequence ID" value="NZ_CAKLPX010000001.1"/>
</dbReference>
<dbReference type="Gene3D" id="1.20.1600.10">
    <property type="entry name" value="Outer membrane efflux proteins (OEP)"/>
    <property type="match status" value="1"/>
</dbReference>
<keyword evidence="5" id="KW-0812">Transmembrane</keyword>
<dbReference type="EMBL" id="CAKLPX010000001">
    <property type="protein sequence ID" value="CAH0990024.1"/>
    <property type="molecule type" value="Genomic_DNA"/>
</dbReference>
<feature type="signal peptide" evidence="9">
    <location>
        <begin position="1"/>
        <end position="22"/>
    </location>
</feature>
<reference evidence="10" key="1">
    <citation type="submission" date="2021-12" db="EMBL/GenBank/DDBJ databases">
        <authorList>
            <person name="Rodrigo-Torres L."/>
            <person name="Arahal R. D."/>
            <person name="Lucena T."/>
        </authorList>
    </citation>
    <scope>NUCLEOTIDE SEQUENCE</scope>
    <source>
        <strain evidence="10">CECT 8267</strain>
    </source>
</reference>
<dbReference type="NCBIfam" id="TIGR01844">
    <property type="entry name" value="type_I_sec_TolC"/>
    <property type="match status" value="1"/>
</dbReference>
<dbReference type="InterPro" id="IPR003423">
    <property type="entry name" value="OMP_efflux"/>
</dbReference>
<keyword evidence="3" id="KW-0813">Transport</keyword>
<feature type="chain" id="PRO_5046887513" evidence="9">
    <location>
        <begin position="23"/>
        <end position="438"/>
    </location>
</feature>
<dbReference type="SUPFAM" id="SSF56954">
    <property type="entry name" value="Outer membrane efflux proteins (OEP)"/>
    <property type="match status" value="1"/>
</dbReference>
<evidence type="ECO:0000256" key="2">
    <source>
        <dbReference type="ARBA" id="ARBA00007613"/>
    </source>
</evidence>
<evidence type="ECO:0000256" key="7">
    <source>
        <dbReference type="ARBA" id="ARBA00023237"/>
    </source>
</evidence>